<name>A0A401TCP9_CHIPU</name>
<organism evidence="1 2">
    <name type="scientific">Chiloscyllium punctatum</name>
    <name type="common">Brownbanded bambooshark</name>
    <name type="synonym">Hemiscyllium punctatum</name>
    <dbReference type="NCBI Taxonomy" id="137246"/>
    <lineage>
        <taxon>Eukaryota</taxon>
        <taxon>Metazoa</taxon>
        <taxon>Chordata</taxon>
        <taxon>Craniata</taxon>
        <taxon>Vertebrata</taxon>
        <taxon>Chondrichthyes</taxon>
        <taxon>Elasmobranchii</taxon>
        <taxon>Galeomorphii</taxon>
        <taxon>Galeoidea</taxon>
        <taxon>Orectolobiformes</taxon>
        <taxon>Hemiscylliidae</taxon>
        <taxon>Chiloscyllium</taxon>
    </lineage>
</organism>
<evidence type="ECO:0000313" key="2">
    <source>
        <dbReference type="Proteomes" id="UP000287033"/>
    </source>
</evidence>
<dbReference type="OrthoDB" id="239865at2759"/>
<dbReference type="PANTHER" id="PTHR47915">
    <property type="entry name" value="SI:DKEY-19B23.7"/>
    <property type="match status" value="1"/>
</dbReference>
<reference evidence="1 2" key="1">
    <citation type="journal article" date="2018" name="Nat. Ecol. Evol.">
        <title>Shark genomes provide insights into elasmobranch evolution and the origin of vertebrates.</title>
        <authorList>
            <person name="Hara Y"/>
            <person name="Yamaguchi K"/>
            <person name="Onimaru K"/>
            <person name="Kadota M"/>
            <person name="Koyanagi M"/>
            <person name="Keeley SD"/>
            <person name="Tatsumi K"/>
            <person name="Tanaka K"/>
            <person name="Motone F"/>
            <person name="Kageyama Y"/>
            <person name="Nozu R"/>
            <person name="Adachi N"/>
            <person name="Nishimura O"/>
            <person name="Nakagawa R"/>
            <person name="Tanegashima C"/>
            <person name="Kiyatake I"/>
            <person name="Matsumoto R"/>
            <person name="Murakumo K"/>
            <person name="Nishida K"/>
            <person name="Terakita A"/>
            <person name="Kuratani S"/>
            <person name="Sato K"/>
            <person name="Hyodo S Kuraku.S."/>
        </authorList>
    </citation>
    <scope>NUCLEOTIDE SEQUENCE [LARGE SCALE GENOMIC DNA]</scope>
</reference>
<keyword evidence="2" id="KW-1185">Reference proteome</keyword>
<dbReference type="Proteomes" id="UP000287033">
    <property type="component" value="Unassembled WGS sequence"/>
</dbReference>
<dbReference type="OMA" id="NEDISWP"/>
<gene>
    <name evidence="1" type="ORF">chiPu_0024062</name>
</gene>
<evidence type="ECO:0000313" key="1">
    <source>
        <dbReference type="EMBL" id="GCC40428.1"/>
    </source>
</evidence>
<dbReference type="PANTHER" id="PTHR47915:SF1">
    <property type="entry name" value="SI:DKEY-19B23.7"/>
    <property type="match status" value="1"/>
</dbReference>
<comment type="caution">
    <text evidence="1">The sequence shown here is derived from an EMBL/GenBank/DDBJ whole genome shotgun (WGS) entry which is preliminary data.</text>
</comment>
<protein>
    <submittedName>
        <fullName evidence="1">Uncharacterized protein</fullName>
    </submittedName>
</protein>
<dbReference type="EMBL" id="BEZZ01032121">
    <property type="protein sequence ID" value="GCC40428.1"/>
    <property type="molecule type" value="Genomic_DNA"/>
</dbReference>
<feature type="non-terminal residue" evidence="1">
    <location>
        <position position="85"/>
    </location>
</feature>
<dbReference type="AlphaFoldDB" id="A0A401TCP9"/>
<accession>A0A401TCP9</accession>
<sequence length="85" mass="9513">MSQEIRHLGGSSCFPLLSFLSQGFRYFQPWLRGREELLLTVVNEDSSWRSASFPGSLVSSPDEGFGVAELPYAEQSLLTSLRSQK</sequence>
<proteinExistence type="predicted"/>